<proteinExistence type="predicted"/>
<dbReference type="RefSeq" id="WP_111835884.1">
    <property type="nucleotide sequence ID" value="NZ_UAPQ01000001.1"/>
</dbReference>
<dbReference type="EMBL" id="UAPQ01000001">
    <property type="protein sequence ID" value="SPT52951.1"/>
    <property type="molecule type" value="Genomic_DNA"/>
</dbReference>
<keyword evidence="1" id="KW-1133">Transmembrane helix</keyword>
<accession>A0ABY1VLH1</accession>
<evidence type="ECO:0000256" key="1">
    <source>
        <dbReference type="SAM" id="Phobius"/>
    </source>
</evidence>
<reference evidence="2 3" key="1">
    <citation type="submission" date="2018-06" db="EMBL/GenBank/DDBJ databases">
        <authorList>
            <consortium name="Pathogen Informatics"/>
            <person name="Doyle S."/>
        </authorList>
    </citation>
    <scope>NUCLEOTIDE SEQUENCE [LARGE SCALE GENOMIC DNA]</scope>
    <source>
        <strain evidence="2 3">NCTC11535</strain>
    </source>
</reference>
<comment type="caution">
    <text evidence="2">The sequence shown here is derived from an EMBL/GenBank/DDBJ whole genome shotgun (WGS) entry which is preliminary data.</text>
</comment>
<keyword evidence="1" id="KW-0812">Transmembrane</keyword>
<feature type="transmembrane region" description="Helical" evidence="1">
    <location>
        <begin position="240"/>
        <end position="262"/>
    </location>
</feature>
<evidence type="ECO:0000313" key="3">
    <source>
        <dbReference type="Proteomes" id="UP000250006"/>
    </source>
</evidence>
<name>A0ABY1VLH1_9ACTO</name>
<keyword evidence="1" id="KW-0472">Membrane</keyword>
<organism evidence="2 3">
    <name type="scientific">Actinomyces bovis</name>
    <dbReference type="NCBI Taxonomy" id="1658"/>
    <lineage>
        <taxon>Bacteria</taxon>
        <taxon>Bacillati</taxon>
        <taxon>Actinomycetota</taxon>
        <taxon>Actinomycetes</taxon>
        <taxon>Actinomycetales</taxon>
        <taxon>Actinomycetaceae</taxon>
        <taxon>Actinomyces</taxon>
    </lineage>
</organism>
<protein>
    <submittedName>
        <fullName evidence="2">Uncharacterized protein</fullName>
    </submittedName>
</protein>
<sequence length="480" mass="51586">MTRPTDWSPIGYDRDPVPGDPLTVAGSAKTFHDIADEISKAESHLRNISINGQGEAIHKIRQKCDELAEKIKKARTICGGVDDALNPYVEVLEDAQEISLQELNNARIHRAEGENALRRREMVREQYNASQDPQQRNELRAEFMKYDGKLKYEYEQVGAARRRLQDAIDDRNRAAQTAAGKLQELVNRSGLKDSWWDKICGLARAIADICEKILPFLNALGTILAVIGLIVMIFVPGGQIALIVAIAALTVSVMTMAAQAAVDGRDVADGKKTWGEFFTKLAVNGIDVALAAFGVKGAAAAAKAAKAAKAADGASKTASAKSALEQAWEKSTGLGKQTAKEAAKKAAEEAAKEGATEATKQAAKEAAKKVTTNRIKDGLGVAKDALKGDVPSIVAKPILEKASKFSNTMSYDALRKLGFTGEGGATVLRLSDQVTKTLYKDLTGLGVDVFSNKYDPSKDYFLPQRVWSAGKVLIGQGGKK</sequence>
<evidence type="ECO:0000313" key="2">
    <source>
        <dbReference type="EMBL" id="SPT52951.1"/>
    </source>
</evidence>
<gene>
    <name evidence="2" type="ORF">NCTC11535_00605</name>
</gene>
<keyword evidence="3" id="KW-1185">Reference proteome</keyword>
<dbReference type="Proteomes" id="UP000250006">
    <property type="component" value="Unassembled WGS sequence"/>
</dbReference>
<feature type="transmembrane region" description="Helical" evidence="1">
    <location>
        <begin position="213"/>
        <end position="234"/>
    </location>
</feature>